<gene>
    <name evidence="3" type="ORF">PPG34_10525</name>
</gene>
<comment type="caution">
    <text evidence="3">The sequence shown here is derived from an EMBL/GenBank/DDBJ whole genome shotgun (WGS) entry which is preliminary data.</text>
</comment>
<name>A0ABU3K8V0_9BACT</name>
<dbReference type="PROSITE" id="PS50110">
    <property type="entry name" value="RESPONSE_REGULATORY"/>
    <property type="match status" value="1"/>
</dbReference>
<protein>
    <submittedName>
        <fullName evidence="3">Response regulator</fullName>
    </submittedName>
</protein>
<dbReference type="Gene3D" id="3.40.50.2300">
    <property type="match status" value="1"/>
</dbReference>
<evidence type="ECO:0000313" key="4">
    <source>
        <dbReference type="Proteomes" id="UP001250932"/>
    </source>
</evidence>
<feature type="domain" description="Response regulatory" evidence="2">
    <location>
        <begin position="1"/>
        <end position="115"/>
    </location>
</feature>
<dbReference type="SMART" id="SM00448">
    <property type="entry name" value="REC"/>
    <property type="match status" value="1"/>
</dbReference>
<feature type="modified residue" description="4-aspartylphosphate" evidence="1">
    <location>
        <position position="50"/>
    </location>
</feature>
<dbReference type="InterPro" id="IPR001789">
    <property type="entry name" value="Sig_transdc_resp-reg_receiver"/>
</dbReference>
<accession>A0ABU3K8V0</accession>
<dbReference type="Proteomes" id="UP001250932">
    <property type="component" value="Unassembled WGS sequence"/>
</dbReference>
<proteinExistence type="predicted"/>
<evidence type="ECO:0000256" key="1">
    <source>
        <dbReference type="PROSITE-ProRule" id="PRU00169"/>
    </source>
</evidence>
<keyword evidence="4" id="KW-1185">Reference proteome</keyword>
<reference evidence="3 4" key="1">
    <citation type="journal article" date="2023" name="ISME J.">
        <title>Cultivation and genomic characterization of novel and ubiquitous marine nitrite-oxidizing bacteria from the Nitrospirales.</title>
        <authorList>
            <person name="Mueller A.J."/>
            <person name="Daebeler A."/>
            <person name="Herbold C.W."/>
            <person name="Kirkegaard R.H."/>
            <person name="Daims H."/>
        </authorList>
    </citation>
    <scope>NUCLEOTIDE SEQUENCE [LARGE SCALE GENOMIC DNA]</scope>
    <source>
        <strain evidence="3 4">EB</strain>
    </source>
</reference>
<dbReference type="InterPro" id="IPR011006">
    <property type="entry name" value="CheY-like_superfamily"/>
</dbReference>
<dbReference type="Pfam" id="PF00072">
    <property type="entry name" value="Response_reg"/>
    <property type="match status" value="1"/>
</dbReference>
<organism evidence="3 4">
    <name type="scientific">Candidatus Nitronereus thalassa</name>
    <dbReference type="NCBI Taxonomy" id="3020898"/>
    <lineage>
        <taxon>Bacteria</taxon>
        <taxon>Pseudomonadati</taxon>
        <taxon>Nitrospirota</taxon>
        <taxon>Nitrospiria</taxon>
        <taxon>Nitrospirales</taxon>
        <taxon>Nitrospiraceae</taxon>
        <taxon>Candidatus Nitronereus</taxon>
    </lineage>
</organism>
<evidence type="ECO:0000259" key="2">
    <source>
        <dbReference type="PROSITE" id="PS50110"/>
    </source>
</evidence>
<dbReference type="EMBL" id="JAQOUE010000001">
    <property type="protein sequence ID" value="MDT7042787.1"/>
    <property type="molecule type" value="Genomic_DNA"/>
</dbReference>
<evidence type="ECO:0000313" key="3">
    <source>
        <dbReference type="EMBL" id="MDT7042787.1"/>
    </source>
</evidence>
<dbReference type="SUPFAM" id="SSF52172">
    <property type="entry name" value="CheY-like"/>
    <property type="match status" value="1"/>
</dbReference>
<dbReference type="CDD" id="cd00156">
    <property type="entry name" value="REC"/>
    <property type="match status" value="1"/>
</dbReference>
<dbReference type="RefSeq" id="WP_313833242.1">
    <property type="nucleotide sequence ID" value="NZ_JAQOUE010000001.1"/>
</dbReference>
<keyword evidence="1" id="KW-0597">Phosphoprotein</keyword>
<sequence>MVLIITQNEKFGRYLKKWLDYKRFRCTLVCDGEEGLQHAQRDVPCVVVLDLYVKEPSGMDILHRLREDGYAGKIILMGGISVSPMISEALRLGVDQVIGGESNLGPLECAIQSACQPESTRSLSGMIDTQEQPARSF</sequence>